<dbReference type="AlphaFoldDB" id="A0A318RDY2"/>
<dbReference type="EMBL" id="QJSP01000017">
    <property type="protein sequence ID" value="PYE13300.1"/>
    <property type="molecule type" value="Genomic_DNA"/>
</dbReference>
<keyword evidence="2" id="KW-1185">Reference proteome</keyword>
<sequence length="194" mass="18864">MPVGGGSHACPGLLALCVSVTVSGLREAAESGFRPSRRSFVRSAAALSAGALAITAVGACGSGSGVSAEQQLADRLLPQVAAAQADAVAATAAIATNPDRAAALAVVATERTEHARVLAEEITRLDTGRARVASSSAAPSSVAPAPPGLDALRAQLSASARSAGDLALELDGYVAGLLGSISAGVTTAVAVQLA</sequence>
<comment type="caution">
    <text evidence="1">The sequence shown here is derived from an EMBL/GenBank/DDBJ whole genome shotgun (WGS) entry which is preliminary data.</text>
</comment>
<name>A0A318RDY2_WILLI</name>
<reference evidence="1 2" key="1">
    <citation type="submission" date="2018-06" db="EMBL/GenBank/DDBJ databases">
        <title>Genomic Encyclopedia of Type Strains, Phase IV (KMG-IV): sequencing the most valuable type-strain genomes for metagenomic binning, comparative biology and taxonomic classification.</title>
        <authorList>
            <person name="Goeker M."/>
        </authorList>
    </citation>
    <scope>NUCLEOTIDE SEQUENCE [LARGE SCALE GENOMIC DNA]</scope>
    <source>
        <strain evidence="1 2">DSM 45521</strain>
    </source>
</reference>
<evidence type="ECO:0000313" key="1">
    <source>
        <dbReference type="EMBL" id="PYE13300.1"/>
    </source>
</evidence>
<accession>A0A318RDY2</accession>
<protein>
    <submittedName>
        <fullName evidence="1">Uncharacterized protein</fullName>
    </submittedName>
</protein>
<evidence type="ECO:0000313" key="2">
    <source>
        <dbReference type="Proteomes" id="UP000247591"/>
    </source>
</evidence>
<dbReference type="Proteomes" id="UP000247591">
    <property type="component" value="Unassembled WGS sequence"/>
</dbReference>
<proteinExistence type="predicted"/>
<organism evidence="1 2">
    <name type="scientific">Williamsia limnetica</name>
    <dbReference type="NCBI Taxonomy" id="882452"/>
    <lineage>
        <taxon>Bacteria</taxon>
        <taxon>Bacillati</taxon>
        <taxon>Actinomycetota</taxon>
        <taxon>Actinomycetes</taxon>
        <taxon>Mycobacteriales</taxon>
        <taxon>Nocardiaceae</taxon>
        <taxon>Williamsia</taxon>
    </lineage>
</organism>
<gene>
    <name evidence="1" type="ORF">DFR67_11771</name>
</gene>